<evidence type="ECO:0000313" key="3">
    <source>
        <dbReference type="EMBL" id="PKG24882.1"/>
    </source>
</evidence>
<dbReference type="Pfam" id="PF13354">
    <property type="entry name" value="Beta-lactamase2"/>
    <property type="match status" value="1"/>
</dbReference>
<feature type="signal peptide" evidence="1">
    <location>
        <begin position="1"/>
        <end position="16"/>
    </location>
</feature>
<dbReference type="AlphaFoldDB" id="A0A2N0Z5V2"/>
<dbReference type="PANTHER" id="PTHR35333">
    <property type="entry name" value="BETA-LACTAMASE"/>
    <property type="match status" value="1"/>
</dbReference>
<dbReference type="SUPFAM" id="SSF56601">
    <property type="entry name" value="beta-lactamase/transpeptidase-like"/>
    <property type="match status" value="1"/>
</dbReference>
<keyword evidence="4" id="KW-1185">Reference proteome</keyword>
<feature type="chain" id="PRO_5014890352" description="Beta-lactamase class A catalytic domain-containing protein" evidence="1">
    <location>
        <begin position="17"/>
        <end position="272"/>
    </location>
</feature>
<sequence>MSFVLLAAIFTSSASAATKHINEKSIKSYIQKHKGIVGVYYENTTNNDSFQYQATKVTRAASTIKLPLVTYVMEQASKGKVDLNKKLTYHSYEYNEGSGIIQYDKVGTKYTIRTLVKYAVVYSDNIAFVMLRNYVGKSNFIAYCKSLGGKHLYENGVNVTTAKDMEAYMKYFQKFSQSHNLGKELEGYLTKTIYNDYIPKGIPKNVTIAHKVGMIPESNIYNDVAIVKDKHPYILVILTKDKKGPTIISGLSEIIHQEHIKANKEIKTSALK</sequence>
<dbReference type="GO" id="GO:0008800">
    <property type="term" value="F:beta-lactamase activity"/>
    <property type="evidence" value="ECO:0007669"/>
    <property type="project" value="InterPro"/>
</dbReference>
<dbReference type="Proteomes" id="UP000233375">
    <property type="component" value="Unassembled WGS sequence"/>
</dbReference>
<dbReference type="InterPro" id="IPR012338">
    <property type="entry name" value="Beta-lactam/transpept-like"/>
</dbReference>
<evidence type="ECO:0000259" key="2">
    <source>
        <dbReference type="Pfam" id="PF13354"/>
    </source>
</evidence>
<gene>
    <name evidence="3" type="ORF">CWS01_04805</name>
</gene>
<reference evidence="3 4" key="1">
    <citation type="journal article" date="2003" name="Int. J. Syst. Evol. Microbiol.">
        <title>Bacillus nealsonii sp. nov., isolated from a spacecraft-assembly facility, whose spores are gamma-radiation resistant.</title>
        <authorList>
            <person name="Venkateswaran K."/>
            <person name="Kempf M."/>
            <person name="Chen F."/>
            <person name="Satomi M."/>
            <person name="Nicholson W."/>
            <person name="Kern R."/>
        </authorList>
    </citation>
    <scope>NUCLEOTIDE SEQUENCE [LARGE SCALE GENOMIC DNA]</scope>
    <source>
        <strain evidence="3 4">FO-92</strain>
    </source>
</reference>
<dbReference type="GO" id="GO:0030655">
    <property type="term" value="P:beta-lactam antibiotic catabolic process"/>
    <property type="evidence" value="ECO:0007669"/>
    <property type="project" value="InterPro"/>
</dbReference>
<dbReference type="InterPro" id="IPR000871">
    <property type="entry name" value="Beta-lactam_class-A"/>
</dbReference>
<organism evidence="3 4">
    <name type="scientific">Niallia nealsonii</name>
    <dbReference type="NCBI Taxonomy" id="115979"/>
    <lineage>
        <taxon>Bacteria</taxon>
        <taxon>Bacillati</taxon>
        <taxon>Bacillota</taxon>
        <taxon>Bacilli</taxon>
        <taxon>Bacillales</taxon>
        <taxon>Bacillaceae</taxon>
        <taxon>Niallia</taxon>
    </lineage>
</organism>
<evidence type="ECO:0000256" key="1">
    <source>
        <dbReference type="SAM" id="SignalP"/>
    </source>
</evidence>
<name>A0A2N0Z5V2_9BACI</name>
<dbReference type="PANTHER" id="PTHR35333:SF3">
    <property type="entry name" value="BETA-LACTAMASE-TYPE TRANSPEPTIDASE FOLD CONTAINING PROTEIN"/>
    <property type="match status" value="1"/>
</dbReference>
<comment type="caution">
    <text evidence="3">The sequence shown here is derived from an EMBL/GenBank/DDBJ whole genome shotgun (WGS) entry which is preliminary data.</text>
</comment>
<protein>
    <recommendedName>
        <fullName evidence="2">Beta-lactamase class A catalytic domain-containing protein</fullName>
    </recommendedName>
</protein>
<evidence type="ECO:0000313" key="4">
    <source>
        <dbReference type="Proteomes" id="UP000233375"/>
    </source>
</evidence>
<dbReference type="Gene3D" id="3.40.710.10">
    <property type="entry name" value="DD-peptidase/beta-lactamase superfamily"/>
    <property type="match status" value="1"/>
</dbReference>
<keyword evidence="1" id="KW-0732">Signal</keyword>
<accession>A0A2N0Z5V2</accession>
<dbReference type="GO" id="GO:0046677">
    <property type="term" value="P:response to antibiotic"/>
    <property type="evidence" value="ECO:0007669"/>
    <property type="project" value="InterPro"/>
</dbReference>
<dbReference type="InterPro" id="IPR045155">
    <property type="entry name" value="Beta-lactam_cat"/>
</dbReference>
<feature type="domain" description="Beta-lactamase class A catalytic" evidence="2">
    <location>
        <begin position="38"/>
        <end position="239"/>
    </location>
</feature>
<dbReference type="EMBL" id="PISE01000010">
    <property type="protein sequence ID" value="PKG24882.1"/>
    <property type="molecule type" value="Genomic_DNA"/>
</dbReference>
<proteinExistence type="predicted"/>